<keyword evidence="4 5" id="KW-0460">Magnesium</keyword>
<dbReference type="Pfam" id="PF13242">
    <property type="entry name" value="Hydrolase_like"/>
    <property type="match status" value="1"/>
</dbReference>
<dbReference type="SUPFAM" id="SSF56784">
    <property type="entry name" value="HAD-like"/>
    <property type="match status" value="1"/>
</dbReference>
<dbReference type="NCBIfam" id="TIGR01460">
    <property type="entry name" value="HAD-SF-IIA"/>
    <property type="match status" value="1"/>
</dbReference>
<name>A0A172TLE8_9BACL</name>
<evidence type="ECO:0000256" key="1">
    <source>
        <dbReference type="ARBA" id="ARBA00006696"/>
    </source>
</evidence>
<keyword evidence="10" id="KW-1185">Reference proteome</keyword>
<feature type="active site" description="Nucleophile" evidence="6">
    <location>
        <position position="14"/>
    </location>
</feature>
<dbReference type="Gene3D" id="3.40.50.1000">
    <property type="entry name" value="HAD superfamily/HAD-like"/>
    <property type="match status" value="2"/>
</dbReference>
<feature type="binding site" evidence="8">
    <location>
        <position position="213"/>
    </location>
    <ligand>
        <name>Mg(2+)</name>
        <dbReference type="ChEBI" id="CHEBI:18420"/>
    </ligand>
</feature>
<feature type="binding site" evidence="7">
    <location>
        <position position="188"/>
    </location>
    <ligand>
        <name>substrate</name>
    </ligand>
</feature>
<dbReference type="STRING" id="1178515.SY83_17930"/>
<dbReference type="RefSeq" id="WP_068609005.1">
    <property type="nucleotide sequence ID" value="NZ_CP011388.1"/>
</dbReference>
<feature type="binding site" evidence="8">
    <location>
        <position position="16"/>
    </location>
    <ligand>
        <name>Mg(2+)</name>
        <dbReference type="ChEBI" id="CHEBI:18420"/>
    </ligand>
</feature>
<keyword evidence="2 5" id="KW-0479">Metal-binding</keyword>
<comment type="cofactor">
    <cofactor evidence="8">
        <name>Mg(2+)</name>
        <dbReference type="ChEBI" id="CHEBI:18420"/>
    </cofactor>
    <text evidence="8">Divalent metal ions. Mg(2+) is the most effective.</text>
</comment>
<accession>A0A172TLE8</accession>
<evidence type="ECO:0000313" key="9">
    <source>
        <dbReference type="EMBL" id="ANE47858.1"/>
    </source>
</evidence>
<dbReference type="Proteomes" id="UP000076927">
    <property type="component" value="Chromosome"/>
</dbReference>
<dbReference type="PANTHER" id="PTHR19288:SF46">
    <property type="entry name" value="HALOACID DEHALOGENASE-LIKE HYDROLASE DOMAIN-CONTAINING PROTEIN 2"/>
    <property type="match status" value="1"/>
</dbReference>
<feature type="binding site" evidence="8">
    <location>
        <position position="14"/>
    </location>
    <ligand>
        <name>Mg(2+)</name>
        <dbReference type="ChEBI" id="CHEBI:18420"/>
    </ligand>
</feature>
<dbReference type="InterPro" id="IPR023214">
    <property type="entry name" value="HAD_sf"/>
</dbReference>
<dbReference type="PANTHER" id="PTHR19288">
    <property type="entry name" value="4-NITROPHENYLPHOSPHATASE-RELATED"/>
    <property type="match status" value="1"/>
</dbReference>
<evidence type="ECO:0000313" key="10">
    <source>
        <dbReference type="Proteomes" id="UP000076927"/>
    </source>
</evidence>
<dbReference type="GO" id="GO:0046872">
    <property type="term" value="F:metal ion binding"/>
    <property type="evidence" value="ECO:0007669"/>
    <property type="project" value="UniProtKB-KW"/>
</dbReference>
<evidence type="ECO:0000256" key="6">
    <source>
        <dbReference type="PIRSR" id="PIRSR000915-1"/>
    </source>
</evidence>
<dbReference type="InterPro" id="IPR006357">
    <property type="entry name" value="HAD-SF_hydro_IIA"/>
</dbReference>
<evidence type="ECO:0000256" key="4">
    <source>
        <dbReference type="ARBA" id="ARBA00022842"/>
    </source>
</evidence>
<organism evidence="9 10">
    <name type="scientific">Paenibacillus swuensis</name>
    <dbReference type="NCBI Taxonomy" id="1178515"/>
    <lineage>
        <taxon>Bacteria</taxon>
        <taxon>Bacillati</taxon>
        <taxon>Bacillota</taxon>
        <taxon>Bacilli</taxon>
        <taxon>Bacillales</taxon>
        <taxon>Paenibacillaceae</taxon>
        <taxon>Paenibacillus</taxon>
    </lineage>
</organism>
<dbReference type="AlphaFoldDB" id="A0A172TLE8"/>
<evidence type="ECO:0000256" key="8">
    <source>
        <dbReference type="PIRSR" id="PIRSR000915-3"/>
    </source>
</evidence>
<dbReference type="NCBIfam" id="TIGR01457">
    <property type="entry name" value="HAD-SF-IIA-hyp2"/>
    <property type="match status" value="1"/>
</dbReference>
<dbReference type="PATRIC" id="fig|1178515.4.peg.3614"/>
<keyword evidence="3 9" id="KW-0378">Hydrolase</keyword>
<feature type="active site" description="Proton donor" evidence="6">
    <location>
        <position position="16"/>
    </location>
</feature>
<proteinExistence type="inferred from homology"/>
<comment type="similarity">
    <text evidence="1 5">Belongs to the HAD-like hydrolase superfamily. NagD family.</text>
</comment>
<dbReference type="EMBL" id="CP011388">
    <property type="protein sequence ID" value="ANE47858.1"/>
    <property type="molecule type" value="Genomic_DNA"/>
</dbReference>
<sequence length="273" mass="29363">MIKNFGKKIGLFIDLDGTVYHGARMIPYADQWIRNVRSEGIPFLFVTNNSSRTPVAVAQHLIGMGIEALPDEVYTSAQAAAQYVNEQQLGKDIFCIGEIGLRVALQEKGLSLSDCMDDSVDVVVQGIDREFNYLKLEKAVTALLKGASFIQTNPDLLLPSDHGLIPGAGTLGASIQAGSRVKPVVIGKPSPIIMEYALAKLGCLPEQAIVIGDNMFTDIGAGRAAGCHTVLVLTGVTTSANYDEQVQLAGFEPDHVCKDIEELSAYISLKNRL</sequence>
<gene>
    <name evidence="9" type="ORF">SY83_17930</name>
</gene>
<dbReference type="PIRSF" id="PIRSF000915">
    <property type="entry name" value="PGP-type_phosphatase"/>
    <property type="match status" value="1"/>
</dbReference>
<dbReference type="GO" id="GO:0005737">
    <property type="term" value="C:cytoplasm"/>
    <property type="evidence" value="ECO:0007669"/>
    <property type="project" value="TreeGrafter"/>
</dbReference>
<reference evidence="9 10" key="1">
    <citation type="submission" date="2015-01" db="EMBL/GenBank/DDBJ databases">
        <title>Paenibacillus swuensis/DY6/whole genome sequencing.</title>
        <authorList>
            <person name="Kim M.K."/>
            <person name="Srinivasan S."/>
            <person name="Lee J.-J."/>
        </authorList>
    </citation>
    <scope>NUCLEOTIDE SEQUENCE [LARGE SCALE GENOMIC DNA]</scope>
    <source>
        <strain evidence="9 10">DY6</strain>
    </source>
</reference>
<evidence type="ECO:0000256" key="3">
    <source>
        <dbReference type="ARBA" id="ARBA00022801"/>
    </source>
</evidence>
<evidence type="ECO:0000256" key="5">
    <source>
        <dbReference type="PIRNR" id="PIRNR000915"/>
    </source>
</evidence>
<dbReference type="Pfam" id="PF13344">
    <property type="entry name" value="Hydrolase_6"/>
    <property type="match status" value="1"/>
</dbReference>
<dbReference type="InterPro" id="IPR006354">
    <property type="entry name" value="HAD-SF_hydro_IIA_hyp1"/>
</dbReference>
<dbReference type="InterPro" id="IPR036412">
    <property type="entry name" value="HAD-like_sf"/>
</dbReference>
<evidence type="ECO:0000256" key="2">
    <source>
        <dbReference type="ARBA" id="ARBA00022723"/>
    </source>
</evidence>
<protein>
    <recommendedName>
        <fullName evidence="5">Acid sugar phosphatase</fullName>
        <ecNumber evidence="5">3.1.3.-</ecNumber>
    </recommendedName>
</protein>
<dbReference type="EC" id="3.1.3.-" evidence="5"/>
<dbReference type="OrthoDB" id="9810449at2"/>
<dbReference type="GO" id="GO:0016791">
    <property type="term" value="F:phosphatase activity"/>
    <property type="evidence" value="ECO:0007669"/>
    <property type="project" value="TreeGrafter"/>
</dbReference>
<dbReference type="KEGG" id="pswu:SY83_17930"/>
<comment type="function">
    <text evidence="5">Catalyzes the dephosphorylation of 2-6 carbon acid sugars in vitro.</text>
</comment>
<evidence type="ECO:0000256" key="7">
    <source>
        <dbReference type="PIRSR" id="PIRSR000915-2"/>
    </source>
</evidence>